<sequence>MGRRQQAADDDCRQARPGQAEKATLGRQSVSEPLSGITYKLVVLLKAREGVSLDTFADAWLALEARAPIVGDGLVRAVFARPLSGPSPIANASTAPYDAALETWWQREDDAFGWASSRDFEQRWLPQRLALLAGPPAAIGGAAADDLGARATGRAGPGHGVGIACRTAKYGVPRVRRALDRAACTIGAWGSARRGATGSARGYPVGCSAAGI</sequence>
<evidence type="ECO:0000313" key="2">
    <source>
        <dbReference type="EMBL" id="SPO62082.1"/>
    </source>
</evidence>
<dbReference type="EMBL" id="OPYN01000164">
    <property type="protein sequence ID" value="SPO62082.1"/>
    <property type="molecule type" value="Genomic_DNA"/>
</dbReference>
<comment type="caution">
    <text evidence="2">The sequence shown here is derived from an EMBL/GenBank/DDBJ whole genome shotgun (WGS) entry which is preliminary data.</text>
</comment>
<evidence type="ECO:0000313" key="3">
    <source>
        <dbReference type="Proteomes" id="UP000294335"/>
    </source>
</evidence>
<dbReference type="AlphaFoldDB" id="A0AAQ1SV96"/>
<protein>
    <submittedName>
        <fullName evidence="2">Uncharacterized protein</fullName>
    </submittedName>
</protein>
<name>A0AAQ1SV96_9PSED</name>
<dbReference type="Gene3D" id="3.30.70.100">
    <property type="match status" value="1"/>
</dbReference>
<feature type="region of interest" description="Disordered" evidence="1">
    <location>
        <begin position="1"/>
        <end position="27"/>
    </location>
</feature>
<reference evidence="2 3" key="1">
    <citation type="submission" date="2018-02" db="EMBL/GenBank/DDBJ databases">
        <authorList>
            <person name="Dubost A."/>
        </authorList>
    </citation>
    <scope>NUCLEOTIDE SEQUENCE [LARGE SCALE GENOMIC DNA]</scope>
    <source>
        <strain evidence="3">JV551A3</strain>
    </source>
</reference>
<feature type="compositionally biased region" description="Basic and acidic residues" evidence="1">
    <location>
        <begin position="1"/>
        <end position="14"/>
    </location>
</feature>
<dbReference type="Proteomes" id="UP000294335">
    <property type="component" value="Unassembled WGS sequence"/>
</dbReference>
<dbReference type="InterPro" id="IPR011008">
    <property type="entry name" value="Dimeric_a/b-barrel"/>
</dbReference>
<organism evidence="2 3">
    <name type="scientific">Pseudomonas inefficax</name>
    <dbReference type="NCBI Taxonomy" id="2078786"/>
    <lineage>
        <taxon>Bacteria</taxon>
        <taxon>Pseudomonadati</taxon>
        <taxon>Pseudomonadota</taxon>
        <taxon>Gammaproteobacteria</taxon>
        <taxon>Pseudomonadales</taxon>
        <taxon>Pseudomonadaceae</taxon>
        <taxon>Pseudomonas</taxon>
    </lineage>
</organism>
<proteinExistence type="predicted"/>
<keyword evidence="3" id="KW-1185">Reference proteome</keyword>
<dbReference type="SUPFAM" id="SSF54909">
    <property type="entry name" value="Dimeric alpha+beta barrel"/>
    <property type="match status" value="1"/>
</dbReference>
<evidence type="ECO:0000256" key="1">
    <source>
        <dbReference type="SAM" id="MobiDB-lite"/>
    </source>
</evidence>
<gene>
    <name evidence="2" type="ORF">JV551A3_V1_1640158</name>
</gene>
<accession>A0AAQ1SV96</accession>